<dbReference type="InterPro" id="IPR035965">
    <property type="entry name" value="PAS-like_dom_sf"/>
</dbReference>
<dbReference type="CDD" id="cd00088">
    <property type="entry name" value="HPT"/>
    <property type="match status" value="1"/>
</dbReference>
<dbReference type="SMART" id="SM00086">
    <property type="entry name" value="PAC"/>
    <property type="match status" value="3"/>
</dbReference>
<dbReference type="AlphaFoldDB" id="A0A1I1DYA0"/>
<dbReference type="SUPFAM" id="SSF47226">
    <property type="entry name" value="Histidine-containing phosphotransfer domain, HPT domain"/>
    <property type="match status" value="1"/>
</dbReference>
<evidence type="ECO:0000256" key="14">
    <source>
        <dbReference type="ARBA" id="ARBA00023136"/>
    </source>
</evidence>
<dbReference type="GO" id="GO:0009927">
    <property type="term" value="F:histidine phosphotransfer kinase activity"/>
    <property type="evidence" value="ECO:0007669"/>
    <property type="project" value="TreeGrafter"/>
</dbReference>
<dbReference type="PANTHER" id="PTHR43047:SF72">
    <property type="entry name" value="OSMOSENSING HISTIDINE PROTEIN KINASE SLN1"/>
    <property type="match status" value="1"/>
</dbReference>
<comment type="subcellular location">
    <subcellularLocation>
        <location evidence="2">Cell inner membrane</location>
        <topology evidence="2">Multi-pass membrane protein</topology>
    </subcellularLocation>
</comment>
<dbReference type="SUPFAM" id="SSF47384">
    <property type="entry name" value="Homodimeric domain of signal transducing histidine kinase"/>
    <property type="match status" value="1"/>
</dbReference>
<evidence type="ECO:0000256" key="7">
    <source>
        <dbReference type="ARBA" id="ARBA00022679"/>
    </source>
</evidence>
<sequence>MHTNPDQKNEHLWHAVLEGTQTGVWDWNAETNKVYFSPTWKSMLGYAEDEVGDSLDEWDSRIHPEDKDAAYANLERHFSGQTPLYENTHRVRCKDGSYKWILDRGKVFSWNQDGRPLRVVGTHTDVTEDYELKTNINRLAANVPGVLYQYRLYPDGSSNFPFATPSLEKVYGVKPSDVSEDATPVFSVVHPDDLPKIAASIEESAQELSTWSAEYRVFLPGKGERWLQGQAQPERLSDGSTLWHGYITDFTDAKTQQLRLEETEARFRLTMEATDTGLWSWDLLTNEMNWSDEAFIQLGYQPHEFPMSLEAFQELIHKDDREQTFAVIEQQMAQQQSFEAQFRLKNKQGDWTWIQGRGKVTNYTESGQPKFMMGTHFNITRIKETEAALEKARREADLASQTKSDFLANMSHEIRTPMNGIIGLSELGAREKDPTRLRDQLRKINQSGRLLLGILNDILDFSKIEAGKLLIDPQPFFLPQLLDELHSLFAQPASDKGLRLYLEVTDEVAQAYHGDALRIRQILTNLLGNAIKFTAQGEVRVTLGLKQSDPNQTHWVTFVVEDTGMGISQEQQKKLFQAFSQADSSIARQHGGTGLGLIISQRLVEALGGQGIYLQSQLNQGSCFNFELPLVPCTLAEQATLSESLSFTAEKLASIHGRVLLAEDNAINQEVAQAQLQGMGLEVTLVENGEEAVAAASAQSFDLILMDIQMPVMDGYAATRALRTRNNITPIIALTAAALAEDKQKALDAGMNGHLAKPIETPALYQVVKQYMQLDAPMKPTTDKSQWPSHWQNIDPGAGLALLGGNQALYSRLLSQFAEQLEKDYRPLVDQLQDLNDQSSPEDFLTAQKLAHSLKGVAGNLSLPPLAEQATHLDALLKKQQAPSHQAIQTFQQALDQLQVELAAYLEESQQPSQNSCSVQFGPQKSSTDLFQQLEHLREALRQSEFIDEAWLQEMDQAFQGSLYQATWLELVSALDNFDYDQALHLCQRLITDL</sequence>
<evidence type="ECO:0000259" key="19">
    <source>
        <dbReference type="PROSITE" id="PS50112"/>
    </source>
</evidence>
<dbReference type="Pfam" id="PF08447">
    <property type="entry name" value="PAS_3"/>
    <property type="match status" value="3"/>
</dbReference>
<dbReference type="InterPro" id="IPR000700">
    <property type="entry name" value="PAS-assoc_C"/>
</dbReference>
<evidence type="ECO:0000256" key="10">
    <source>
        <dbReference type="ARBA" id="ARBA00022777"/>
    </source>
</evidence>
<dbReference type="PRINTS" id="PR00344">
    <property type="entry name" value="BCTRLSENSOR"/>
</dbReference>
<dbReference type="InterPro" id="IPR036097">
    <property type="entry name" value="HisK_dim/P_sf"/>
</dbReference>
<dbReference type="SUPFAM" id="SSF55874">
    <property type="entry name" value="ATPase domain of HSP90 chaperone/DNA topoisomerase II/histidine kinase"/>
    <property type="match status" value="1"/>
</dbReference>
<feature type="domain" description="Histidine kinase" evidence="17">
    <location>
        <begin position="409"/>
        <end position="632"/>
    </location>
</feature>
<keyword evidence="6 16" id="KW-0597">Phosphoprotein</keyword>
<dbReference type="InterPro" id="IPR001789">
    <property type="entry name" value="Sig_transdc_resp-reg_receiver"/>
</dbReference>
<proteinExistence type="predicted"/>
<evidence type="ECO:0000256" key="3">
    <source>
        <dbReference type="ARBA" id="ARBA00012438"/>
    </source>
</evidence>
<evidence type="ECO:0000256" key="11">
    <source>
        <dbReference type="ARBA" id="ARBA00022840"/>
    </source>
</evidence>
<dbReference type="InterPro" id="IPR004358">
    <property type="entry name" value="Sig_transdc_His_kin-like_C"/>
</dbReference>
<evidence type="ECO:0000256" key="2">
    <source>
        <dbReference type="ARBA" id="ARBA00004429"/>
    </source>
</evidence>
<gene>
    <name evidence="22" type="ORF">SAMN05660443_0167</name>
</gene>
<dbReference type="CDD" id="cd17546">
    <property type="entry name" value="REC_hyHK_CKI1_RcsC-like"/>
    <property type="match status" value="1"/>
</dbReference>
<keyword evidence="23" id="KW-1185">Reference proteome</keyword>
<dbReference type="InterPro" id="IPR000014">
    <property type="entry name" value="PAS"/>
</dbReference>
<dbReference type="InterPro" id="IPR003661">
    <property type="entry name" value="HisK_dim/P_dom"/>
</dbReference>
<dbReference type="Pfam" id="PF00512">
    <property type="entry name" value="HisKA"/>
    <property type="match status" value="1"/>
</dbReference>
<dbReference type="STRING" id="1122252.SAMN05660443_0167"/>
<dbReference type="Gene3D" id="1.10.287.130">
    <property type="match status" value="1"/>
</dbReference>
<evidence type="ECO:0000256" key="1">
    <source>
        <dbReference type="ARBA" id="ARBA00000085"/>
    </source>
</evidence>
<feature type="domain" description="PAS" evidence="19">
    <location>
        <begin position="9"/>
        <end position="81"/>
    </location>
</feature>
<dbReference type="PROSITE" id="PS50113">
    <property type="entry name" value="PAC"/>
    <property type="match status" value="2"/>
</dbReference>
<dbReference type="GO" id="GO:0005524">
    <property type="term" value="F:ATP binding"/>
    <property type="evidence" value="ECO:0007669"/>
    <property type="project" value="UniProtKB-KW"/>
</dbReference>
<dbReference type="EC" id="2.7.13.3" evidence="3"/>
<evidence type="ECO:0000256" key="9">
    <source>
        <dbReference type="ARBA" id="ARBA00022741"/>
    </source>
</evidence>
<evidence type="ECO:0000256" key="13">
    <source>
        <dbReference type="ARBA" id="ARBA00023012"/>
    </source>
</evidence>
<dbReference type="CDD" id="cd16922">
    <property type="entry name" value="HATPase_EvgS-ArcB-TorS-like"/>
    <property type="match status" value="1"/>
</dbReference>
<name>A0A1I1DYA0_9GAMM</name>
<dbReference type="PROSITE" id="PS50109">
    <property type="entry name" value="HIS_KIN"/>
    <property type="match status" value="1"/>
</dbReference>
<dbReference type="Pfam" id="PF00072">
    <property type="entry name" value="Response_reg"/>
    <property type="match status" value="1"/>
</dbReference>
<feature type="domain" description="PAS" evidence="19">
    <location>
        <begin position="263"/>
        <end position="335"/>
    </location>
</feature>
<dbReference type="Pfam" id="PF01627">
    <property type="entry name" value="Hpt"/>
    <property type="match status" value="1"/>
</dbReference>
<keyword evidence="12" id="KW-1133">Transmembrane helix</keyword>
<dbReference type="InterPro" id="IPR008207">
    <property type="entry name" value="Sig_transdc_His_kin_Hpt_dom"/>
</dbReference>
<dbReference type="InterPro" id="IPR011006">
    <property type="entry name" value="CheY-like_superfamily"/>
</dbReference>
<dbReference type="InterPro" id="IPR003594">
    <property type="entry name" value="HATPase_dom"/>
</dbReference>
<evidence type="ECO:0000256" key="4">
    <source>
        <dbReference type="ARBA" id="ARBA00022475"/>
    </source>
</evidence>
<reference evidence="22 23" key="1">
    <citation type="submission" date="2016-10" db="EMBL/GenBank/DDBJ databases">
        <authorList>
            <person name="de Groot N.N."/>
        </authorList>
    </citation>
    <scope>NUCLEOTIDE SEQUENCE [LARGE SCALE GENOMIC DNA]</scope>
    <source>
        <strain evidence="22 23">DSM 18438</strain>
    </source>
</reference>
<dbReference type="Gene3D" id="1.20.120.160">
    <property type="entry name" value="HPT domain"/>
    <property type="match status" value="1"/>
</dbReference>
<keyword evidence="14" id="KW-0472">Membrane</keyword>
<accession>A0A1I1DYA0</accession>
<feature type="modified residue" description="4-aspartylphosphate" evidence="16">
    <location>
        <position position="707"/>
    </location>
</feature>
<evidence type="ECO:0000259" key="18">
    <source>
        <dbReference type="PROSITE" id="PS50110"/>
    </source>
</evidence>
<feature type="domain" description="PAC" evidence="20">
    <location>
        <begin position="85"/>
        <end position="138"/>
    </location>
</feature>
<organism evidence="22 23">
    <name type="scientific">Marinospirillum celere</name>
    <dbReference type="NCBI Taxonomy" id="1122252"/>
    <lineage>
        <taxon>Bacteria</taxon>
        <taxon>Pseudomonadati</taxon>
        <taxon>Pseudomonadota</taxon>
        <taxon>Gammaproteobacteria</taxon>
        <taxon>Oceanospirillales</taxon>
        <taxon>Oceanospirillaceae</taxon>
        <taxon>Marinospirillum</taxon>
    </lineage>
</organism>
<keyword evidence="13" id="KW-0902">Two-component regulatory system</keyword>
<dbReference type="SMART" id="SM00091">
    <property type="entry name" value="PAS"/>
    <property type="match status" value="3"/>
</dbReference>
<dbReference type="CDD" id="cd00082">
    <property type="entry name" value="HisKA"/>
    <property type="match status" value="1"/>
</dbReference>
<feature type="modified residue" description="Phosphohistidine" evidence="15">
    <location>
        <position position="852"/>
    </location>
</feature>
<dbReference type="RefSeq" id="WP_091957773.1">
    <property type="nucleotide sequence ID" value="NZ_FOLH01000001.1"/>
</dbReference>
<comment type="catalytic activity">
    <reaction evidence="1">
        <text>ATP + protein L-histidine = ADP + protein N-phospho-L-histidine.</text>
        <dbReference type="EC" id="2.7.13.3"/>
    </reaction>
</comment>
<dbReference type="PROSITE" id="PS50110">
    <property type="entry name" value="RESPONSE_REGULATORY"/>
    <property type="match status" value="1"/>
</dbReference>
<dbReference type="EMBL" id="FOLH01000001">
    <property type="protein sequence ID" value="SFB79362.1"/>
    <property type="molecule type" value="Genomic_DNA"/>
</dbReference>
<evidence type="ECO:0000259" key="17">
    <source>
        <dbReference type="PROSITE" id="PS50109"/>
    </source>
</evidence>
<evidence type="ECO:0000259" key="21">
    <source>
        <dbReference type="PROSITE" id="PS50894"/>
    </source>
</evidence>
<dbReference type="Gene3D" id="3.30.450.20">
    <property type="entry name" value="PAS domain"/>
    <property type="match status" value="3"/>
</dbReference>
<dbReference type="InterPro" id="IPR036890">
    <property type="entry name" value="HATPase_C_sf"/>
</dbReference>
<keyword evidence="11" id="KW-0067">ATP-binding</keyword>
<evidence type="ECO:0000256" key="8">
    <source>
        <dbReference type="ARBA" id="ARBA00022692"/>
    </source>
</evidence>
<dbReference type="InterPro" id="IPR001610">
    <property type="entry name" value="PAC"/>
</dbReference>
<dbReference type="NCBIfam" id="TIGR00229">
    <property type="entry name" value="sensory_box"/>
    <property type="match status" value="2"/>
</dbReference>
<dbReference type="GO" id="GO:0000155">
    <property type="term" value="F:phosphorelay sensor kinase activity"/>
    <property type="evidence" value="ECO:0007669"/>
    <property type="project" value="InterPro"/>
</dbReference>
<dbReference type="SUPFAM" id="SSF55785">
    <property type="entry name" value="PYP-like sensor domain (PAS domain)"/>
    <property type="match status" value="3"/>
</dbReference>
<dbReference type="Gene3D" id="3.30.565.10">
    <property type="entry name" value="Histidine kinase-like ATPase, C-terminal domain"/>
    <property type="match status" value="1"/>
</dbReference>
<keyword evidence="9" id="KW-0547">Nucleotide-binding</keyword>
<evidence type="ECO:0000313" key="22">
    <source>
        <dbReference type="EMBL" id="SFB79362.1"/>
    </source>
</evidence>
<dbReference type="Gene3D" id="3.40.50.2300">
    <property type="match status" value="1"/>
</dbReference>
<dbReference type="PROSITE" id="PS50112">
    <property type="entry name" value="PAS"/>
    <property type="match status" value="3"/>
</dbReference>
<evidence type="ECO:0000256" key="5">
    <source>
        <dbReference type="ARBA" id="ARBA00022519"/>
    </source>
</evidence>
<feature type="domain" description="PAS" evidence="19">
    <location>
        <begin position="155"/>
        <end position="208"/>
    </location>
</feature>
<protein>
    <recommendedName>
        <fullName evidence="3">histidine kinase</fullName>
        <ecNumber evidence="3">2.7.13.3</ecNumber>
    </recommendedName>
</protein>
<dbReference type="InterPro" id="IPR013655">
    <property type="entry name" value="PAS_fold_3"/>
</dbReference>
<dbReference type="FunFam" id="3.30.565.10:FF:000010">
    <property type="entry name" value="Sensor histidine kinase RcsC"/>
    <property type="match status" value="1"/>
</dbReference>
<keyword evidence="7" id="KW-0808">Transferase</keyword>
<dbReference type="GO" id="GO:0005886">
    <property type="term" value="C:plasma membrane"/>
    <property type="evidence" value="ECO:0007669"/>
    <property type="project" value="UniProtKB-SubCell"/>
</dbReference>
<feature type="domain" description="PAC" evidence="20">
    <location>
        <begin position="338"/>
        <end position="391"/>
    </location>
</feature>
<dbReference type="FunFam" id="1.10.287.130:FF:000004">
    <property type="entry name" value="Ethylene receptor 1"/>
    <property type="match status" value="1"/>
</dbReference>
<dbReference type="SUPFAM" id="SSF52172">
    <property type="entry name" value="CheY-like"/>
    <property type="match status" value="1"/>
</dbReference>
<dbReference type="SMART" id="SM00388">
    <property type="entry name" value="HisKA"/>
    <property type="match status" value="1"/>
</dbReference>
<dbReference type="OrthoDB" id="9810730at2"/>
<evidence type="ECO:0000256" key="6">
    <source>
        <dbReference type="ARBA" id="ARBA00022553"/>
    </source>
</evidence>
<feature type="domain" description="Response regulatory" evidence="18">
    <location>
        <begin position="658"/>
        <end position="772"/>
    </location>
</feature>
<dbReference type="SMART" id="SM00448">
    <property type="entry name" value="REC"/>
    <property type="match status" value="1"/>
</dbReference>
<dbReference type="PROSITE" id="PS50894">
    <property type="entry name" value="HPT"/>
    <property type="match status" value="1"/>
</dbReference>
<evidence type="ECO:0000259" key="20">
    <source>
        <dbReference type="PROSITE" id="PS50113"/>
    </source>
</evidence>
<dbReference type="Pfam" id="PF02518">
    <property type="entry name" value="HATPase_c"/>
    <property type="match status" value="1"/>
</dbReference>
<dbReference type="SMART" id="SM00387">
    <property type="entry name" value="HATPase_c"/>
    <property type="match status" value="1"/>
</dbReference>
<keyword evidence="4" id="KW-1003">Cell membrane</keyword>
<evidence type="ECO:0000313" key="23">
    <source>
        <dbReference type="Proteomes" id="UP000199058"/>
    </source>
</evidence>
<keyword evidence="5" id="KW-0997">Cell inner membrane</keyword>
<evidence type="ECO:0000256" key="15">
    <source>
        <dbReference type="PROSITE-ProRule" id="PRU00110"/>
    </source>
</evidence>
<evidence type="ECO:0000256" key="12">
    <source>
        <dbReference type="ARBA" id="ARBA00022989"/>
    </source>
</evidence>
<dbReference type="CDD" id="cd00130">
    <property type="entry name" value="PAS"/>
    <property type="match status" value="3"/>
</dbReference>
<dbReference type="InterPro" id="IPR036641">
    <property type="entry name" value="HPT_dom_sf"/>
</dbReference>
<dbReference type="PANTHER" id="PTHR43047">
    <property type="entry name" value="TWO-COMPONENT HISTIDINE PROTEIN KINASE"/>
    <property type="match status" value="1"/>
</dbReference>
<dbReference type="InterPro" id="IPR005467">
    <property type="entry name" value="His_kinase_dom"/>
</dbReference>
<feature type="domain" description="HPt" evidence="21">
    <location>
        <begin position="806"/>
        <end position="905"/>
    </location>
</feature>
<keyword evidence="8" id="KW-0812">Transmembrane</keyword>
<dbReference type="Proteomes" id="UP000199058">
    <property type="component" value="Unassembled WGS sequence"/>
</dbReference>
<evidence type="ECO:0000256" key="16">
    <source>
        <dbReference type="PROSITE-ProRule" id="PRU00169"/>
    </source>
</evidence>
<keyword evidence="10" id="KW-0418">Kinase</keyword>